<proteinExistence type="predicted"/>
<organism evidence="2 3">
    <name type="scientific">Spodoptera exigua</name>
    <name type="common">Beet armyworm</name>
    <name type="synonym">Noctua fulgens</name>
    <dbReference type="NCBI Taxonomy" id="7107"/>
    <lineage>
        <taxon>Eukaryota</taxon>
        <taxon>Metazoa</taxon>
        <taxon>Ecdysozoa</taxon>
        <taxon>Arthropoda</taxon>
        <taxon>Hexapoda</taxon>
        <taxon>Insecta</taxon>
        <taxon>Pterygota</taxon>
        <taxon>Neoptera</taxon>
        <taxon>Endopterygota</taxon>
        <taxon>Lepidoptera</taxon>
        <taxon>Glossata</taxon>
        <taxon>Ditrysia</taxon>
        <taxon>Noctuoidea</taxon>
        <taxon>Noctuidae</taxon>
        <taxon>Amphipyrinae</taxon>
        <taxon>Spodoptera</taxon>
    </lineage>
</organism>
<dbReference type="EMBL" id="JACKWZ010000045">
    <property type="protein sequence ID" value="KAF9419238.1"/>
    <property type="molecule type" value="Genomic_DNA"/>
</dbReference>
<evidence type="ECO:0000313" key="2">
    <source>
        <dbReference type="EMBL" id="KAF9419238.1"/>
    </source>
</evidence>
<keyword evidence="3" id="KW-1185">Reference proteome</keyword>
<feature type="chain" id="PRO_5032453237" evidence="1">
    <location>
        <begin position="26"/>
        <end position="229"/>
    </location>
</feature>
<dbReference type="AlphaFoldDB" id="A0A835GKR3"/>
<feature type="signal peptide" evidence="1">
    <location>
        <begin position="1"/>
        <end position="25"/>
    </location>
</feature>
<dbReference type="Proteomes" id="UP000648187">
    <property type="component" value="Unassembled WGS sequence"/>
</dbReference>
<protein>
    <submittedName>
        <fullName evidence="2">Uncharacterized protein</fullName>
    </submittedName>
</protein>
<keyword evidence="1" id="KW-0732">Signal</keyword>
<sequence length="229" mass="26695">MIQLFVKNLYILYLILAWYLRSTRREEFGCCARSIPFEYLREFIVFPDPRFTEYQASTQVATKQEPVDATPSRQLRSPLKVTRFKPSYADFCADRFKTQMLYSNSPASAMMYEDFPHPGDNIKYFYIIFTSYNTQRIPLSVYQLGLLMKSQQSDKILSDKPARSTTLCRGRRLLGCPKGRHSDPMAVYIIYPFAGKMFLRLDAEFVEHLCALSIVITTDRTYLCTELQV</sequence>
<evidence type="ECO:0000256" key="1">
    <source>
        <dbReference type="SAM" id="SignalP"/>
    </source>
</evidence>
<name>A0A835GKR3_SPOEX</name>
<comment type="caution">
    <text evidence="2">The sequence shown here is derived from an EMBL/GenBank/DDBJ whole genome shotgun (WGS) entry which is preliminary data.</text>
</comment>
<accession>A0A835GKR3</accession>
<evidence type="ECO:0000313" key="3">
    <source>
        <dbReference type="Proteomes" id="UP000648187"/>
    </source>
</evidence>
<gene>
    <name evidence="2" type="ORF">HW555_004165</name>
</gene>
<reference evidence="2" key="1">
    <citation type="submission" date="2020-08" db="EMBL/GenBank/DDBJ databases">
        <title>Spodoptera exigua strain:BAW_Kor-Di-RS1 Genome sequencing and assembly.</title>
        <authorList>
            <person name="Kim J."/>
            <person name="Nam H.Y."/>
            <person name="Kwon M."/>
            <person name="Choi J.H."/>
            <person name="Cho S.R."/>
            <person name="Kim G.-H."/>
        </authorList>
    </citation>
    <scope>NUCLEOTIDE SEQUENCE</scope>
    <source>
        <strain evidence="2">BAW_Kor-Di-RS1</strain>
        <tissue evidence="2">Whole-body</tissue>
    </source>
</reference>